<accession>A0A1D6DTL9</accession>
<sequence>MAAASGRAPSACALLLLFLLLVVGAAAAAVIVVDANRGEQEQDWDWEQLSAASPSPWSPAPAPAPSPVSCRLRERVRGAVRAVVAVEPVPEGVRVLLRPLQLRAAGHRREPRRLPLLRRHHHPRARRLSSCLVYRALAVYYPM</sequence>
<reference evidence="1" key="1">
    <citation type="submission" date="2015-12" db="EMBL/GenBank/DDBJ databases">
        <title>Update maize B73 reference genome by single molecule sequencing technologies.</title>
        <authorList>
            <consortium name="Maize Genome Sequencing Project"/>
            <person name="Ware D."/>
        </authorList>
    </citation>
    <scope>NUCLEOTIDE SEQUENCE [LARGE SCALE GENOMIC DNA]</scope>
    <source>
        <tissue evidence="1">Seedling</tissue>
    </source>
</reference>
<gene>
    <name evidence="1" type="ORF">ZEAMMB73_Zm00001d001852</name>
</gene>
<name>A0A1D6DTL9_MAIZE</name>
<evidence type="ECO:0000313" key="1">
    <source>
        <dbReference type="EMBL" id="ONM12192.1"/>
    </source>
</evidence>
<dbReference type="InParanoid" id="A0A1D6DTL9"/>
<organism evidence="1">
    <name type="scientific">Zea mays</name>
    <name type="common">Maize</name>
    <dbReference type="NCBI Taxonomy" id="4577"/>
    <lineage>
        <taxon>Eukaryota</taxon>
        <taxon>Viridiplantae</taxon>
        <taxon>Streptophyta</taxon>
        <taxon>Embryophyta</taxon>
        <taxon>Tracheophyta</taxon>
        <taxon>Spermatophyta</taxon>
        <taxon>Magnoliopsida</taxon>
        <taxon>Liliopsida</taxon>
        <taxon>Poales</taxon>
        <taxon>Poaceae</taxon>
        <taxon>PACMAD clade</taxon>
        <taxon>Panicoideae</taxon>
        <taxon>Andropogonodae</taxon>
        <taxon>Andropogoneae</taxon>
        <taxon>Tripsacinae</taxon>
        <taxon>Zea</taxon>
    </lineage>
</organism>
<proteinExistence type="predicted"/>
<dbReference type="EMBL" id="CM007648">
    <property type="protein sequence ID" value="ONM12192.1"/>
    <property type="molecule type" value="Genomic_DNA"/>
</dbReference>
<protein>
    <submittedName>
        <fullName evidence="1">Gibberellin-regulated protein 2</fullName>
    </submittedName>
</protein>
<dbReference type="AlphaFoldDB" id="A0A1D6DTL9"/>